<feature type="domain" description="DUF1722" evidence="1">
    <location>
        <begin position="202"/>
        <end position="316"/>
    </location>
</feature>
<dbReference type="PANTHER" id="PTHR30087:SF0">
    <property type="entry name" value="INNER MEMBRANE PROTEIN"/>
    <property type="match status" value="1"/>
</dbReference>
<keyword evidence="3" id="KW-1185">Reference proteome</keyword>
<proteinExistence type="predicted"/>
<gene>
    <name evidence="2" type="ORF">GCM10022419_074890</name>
</gene>
<dbReference type="PANTHER" id="PTHR30087">
    <property type="entry name" value="INNER MEMBRANE PROTEIN"/>
    <property type="match status" value="1"/>
</dbReference>
<reference evidence="3" key="1">
    <citation type="journal article" date="2019" name="Int. J. Syst. Evol. Microbiol.">
        <title>The Global Catalogue of Microorganisms (GCM) 10K type strain sequencing project: providing services to taxonomists for standard genome sequencing and annotation.</title>
        <authorList>
            <consortium name="The Broad Institute Genomics Platform"/>
            <consortium name="The Broad Institute Genome Sequencing Center for Infectious Disease"/>
            <person name="Wu L."/>
            <person name="Ma J."/>
        </authorList>
    </citation>
    <scope>NUCLEOTIDE SEQUENCE [LARGE SCALE GENOMIC DNA]</scope>
    <source>
        <strain evidence="3">JCM 17326</strain>
    </source>
</reference>
<evidence type="ECO:0000259" key="1">
    <source>
        <dbReference type="Pfam" id="PF08349"/>
    </source>
</evidence>
<dbReference type="Pfam" id="PF08349">
    <property type="entry name" value="DUF1722"/>
    <property type="match status" value="1"/>
</dbReference>
<protein>
    <submittedName>
        <fullName evidence="2">DUF523 and DUF1722 domain-containing protein</fullName>
    </submittedName>
</protein>
<dbReference type="RefSeq" id="WP_345569341.1">
    <property type="nucleotide sequence ID" value="NZ_BAABDQ010000020.1"/>
</dbReference>
<sequence>MKGVIANARTTERPDVRPRLAVSSCLLGEPVRYNGGHSRDRFLSGALDPYVDWVPICPEVEAGLGTPRETLRQEVSPQGPRLMTRTTRVDLTDRMTALAAGRAATLDADGYVFKAKSPTCGIHGVPLYPADGPPVDRRRQGLFAGTVMEAHPLLPVEDEGRLHDALLRESFVERVFAHARLRALLSGDWRPRDLVAFHARHKMQLLAHDPELYRQAGRVVAAAGARPREEVAADYAEVFQRTLATRATVGRNVNALQHCLGMLALDPTRRADLVEVIDSYQAGLVPLSVPTTLLRHHARGEAAAYVHDQTYFSPFPDDLRLRNHVPGG</sequence>
<evidence type="ECO:0000313" key="2">
    <source>
        <dbReference type="EMBL" id="GAA3582272.1"/>
    </source>
</evidence>
<name>A0ABP6YGA1_9ACTN</name>
<dbReference type="Pfam" id="PF04463">
    <property type="entry name" value="2-thiour_desulf"/>
    <property type="match status" value="1"/>
</dbReference>
<accession>A0ABP6YGA1</accession>
<comment type="caution">
    <text evidence="2">The sequence shown here is derived from an EMBL/GenBank/DDBJ whole genome shotgun (WGS) entry which is preliminary data.</text>
</comment>
<dbReference type="EMBL" id="BAABDQ010000020">
    <property type="protein sequence ID" value="GAA3582272.1"/>
    <property type="molecule type" value="Genomic_DNA"/>
</dbReference>
<organism evidence="2 3">
    <name type="scientific">Nonomuraea rosea</name>
    <dbReference type="NCBI Taxonomy" id="638574"/>
    <lineage>
        <taxon>Bacteria</taxon>
        <taxon>Bacillati</taxon>
        <taxon>Actinomycetota</taxon>
        <taxon>Actinomycetes</taxon>
        <taxon>Streptosporangiales</taxon>
        <taxon>Streptosporangiaceae</taxon>
        <taxon>Nonomuraea</taxon>
    </lineage>
</organism>
<dbReference type="InterPro" id="IPR007553">
    <property type="entry name" value="2-thiour_desulf"/>
</dbReference>
<evidence type="ECO:0000313" key="3">
    <source>
        <dbReference type="Proteomes" id="UP001500630"/>
    </source>
</evidence>
<dbReference type="Proteomes" id="UP001500630">
    <property type="component" value="Unassembled WGS sequence"/>
</dbReference>
<dbReference type="InterPro" id="IPR013560">
    <property type="entry name" value="DUF1722"/>
</dbReference>